<dbReference type="InterPro" id="IPR036679">
    <property type="entry name" value="FlgN-like_sf"/>
</dbReference>
<evidence type="ECO:0000313" key="1">
    <source>
        <dbReference type="EMBL" id="APG23784.1"/>
    </source>
</evidence>
<organism evidence="1 2">
    <name type="scientific">Syntrophotalea acetylenica</name>
    <name type="common">Pelobacter acetylenicus</name>
    <dbReference type="NCBI Taxonomy" id="29542"/>
    <lineage>
        <taxon>Bacteria</taxon>
        <taxon>Pseudomonadati</taxon>
        <taxon>Thermodesulfobacteriota</taxon>
        <taxon>Desulfuromonadia</taxon>
        <taxon>Desulfuromonadales</taxon>
        <taxon>Syntrophotaleaceae</taxon>
        <taxon>Syntrophotalea</taxon>
    </lineage>
</organism>
<reference evidence="1 2" key="1">
    <citation type="journal article" date="2017" name="Genome Announc.">
        <title>Complete Genome Sequences of Two Acetylene-Fermenting Pelobacter acetylenicus Strains.</title>
        <authorList>
            <person name="Sutton J.M."/>
            <person name="Baesman S.M."/>
            <person name="Fierst J.L."/>
            <person name="Poret-Peterson A.T."/>
            <person name="Oremland R.S."/>
            <person name="Dunlap D.S."/>
            <person name="Akob D.M."/>
        </authorList>
    </citation>
    <scope>NUCLEOTIDE SEQUENCE [LARGE SCALE GENOMIC DNA]</scope>
    <source>
        <strain evidence="1 2">DSM 3247</strain>
    </source>
</reference>
<proteinExistence type="predicted"/>
<accession>A0A1L3GCV8</accession>
<dbReference type="STRING" id="29542.A6070_09780"/>
<evidence type="ECO:0008006" key="3">
    <source>
        <dbReference type="Google" id="ProtNLM"/>
    </source>
</evidence>
<protein>
    <recommendedName>
        <fullName evidence="3">FlgN family protein</fullName>
    </recommendedName>
</protein>
<gene>
    <name evidence="1" type="ORF">A7E75_01170</name>
</gene>
<dbReference type="AlphaFoldDB" id="A0A1L3GCV8"/>
<evidence type="ECO:0000313" key="2">
    <source>
        <dbReference type="Proteomes" id="UP000182264"/>
    </source>
</evidence>
<dbReference type="RefSeq" id="WP_072285597.1">
    <property type="nucleotide sequence ID" value="NZ_CP015455.1"/>
</dbReference>
<dbReference type="SUPFAM" id="SSF140566">
    <property type="entry name" value="FlgN-like"/>
    <property type="match status" value="1"/>
</dbReference>
<dbReference type="GO" id="GO:0044780">
    <property type="term" value="P:bacterial-type flagellum assembly"/>
    <property type="evidence" value="ECO:0007669"/>
    <property type="project" value="InterPro"/>
</dbReference>
<keyword evidence="2" id="KW-1185">Reference proteome</keyword>
<dbReference type="Proteomes" id="UP000182264">
    <property type="component" value="Chromosome"/>
</dbReference>
<dbReference type="EMBL" id="CP015518">
    <property type="protein sequence ID" value="APG23784.1"/>
    <property type="molecule type" value="Genomic_DNA"/>
</dbReference>
<sequence>MMNRDLEQKLHQLHDLILREREHAKALRIEQMLATVREKEQLLAGIDLQKADLADAQVQELARTVREENRRNAYLFWAALRWVRDLMGFFGRHSCDTLYGAGAAPRQVTHGGALLSGRI</sequence>
<dbReference type="OrthoDB" id="5431649at2"/>
<name>A0A1L3GCV8_SYNAC</name>